<dbReference type="Proteomes" id="UP000789366">
    <property type="component" value="Unassembled WGS sequence"/>
</dbReference>
<protein>
    <submittedName>
        <fullName evidence="1">13862_t:CDS:1</fullName>
    </submittedName>
</protein>
<dbReference type="EMBL" id="CAJVPW010054232">
    <property type="protein sequence ID" value="CAG8771323.1"/>
    <property type="molecule type" value="Genomic_DNA"/>
</dbReference>
<organism evidence="1 2">
    <name type="scientific">Cetraspora pellucida</name>
    <dbReference type="NCBI Taxonomy" id="1433469"/>
    <lineage>
        <taxon>Eukaryota</taxon>
        <taxon>Fungi</taxon>
        <taxon>Fungi incertae sedis</taxon>
        <taxon>Mucoromycota</taxon>
        <taxon>Glomeromycotina</taxon>
        <taxon>Glomeromycetes</taxon>
        <taxon>Diversisporales</taxon>
        <taxon>Gigasporaceae</taxon>
        <taxon>Cetraspora</taxon>
    </lineage>
</organism>
<evidence type="ECO:0000313" key="2">
    <source>
        <dbReference type="Proteomes" id="UP000789366"/>
    </source>
</evidence>
<evidence type="ECO:0000313" key="1">
    <source>
        <dbReference type="EMBL" id="CAG8771323.1"/>
    </source>
</evidence>
<comment type="caution">
    <text evidence="1">The sequence shown here is derived from an EMBL/GenBank/DDBJ whole genome shotgun (WGS) entry which is preliminary data.</text>
</comment>
<gene>
    <name evidence="1" type="ORF">SPELUC_LOCUS15797</name>
</gene>
<reference evidence="1" key="1">
    <citation type="submission" date="2021-06" db="EMBL/GenBank/DDBJ databases">
        <authorList>
            <person name="Kallberg Y."/>
            <person name="Tangrot J."/>
            <person name="Rosling A."/>
        </authorList>
    </citation>
    <scope>NUCLEOTIDE SEQUENCE</scope>
    <source>
        <strain evidence="1">28 12/20/2015</strain>
    </source>
</reference>
<feature type="non-terminal residue" evidence="1">
    <location>
        <position position="68"/>
    </location>
</feature>
<feature type="non-terminal residue" evidence="1">
    <location>
        <position position="1"/>
    </location>
</feature>
<sequence>THNRRKKKNNQDLLARSTNSTNVELIDQFETISNQEMNTEYVKIDCLEVGDFIADRIQELIESAGTDG</sequence>
<accession>A0ACA9R0F2</accession>
<keyword evidence="2" id="KW-1185">Reference proteome</keyword>
<name>A0ACA9R0F2_9GLOM</name>
<proteinExistence type="predicted"/>